<organism evidence="3">
    <name type="scientific">candidate division WOR-3 bacterium</name>
    <dbReference type="NCBI Taxonomy" id="2052148"/>
    <lineage>
        <taxon>Bacteria</taxon>
        <taxon>Bacteria division WOR-3</taxon>
    </lineage>
</organism>
<keyword evidence="3" id="KW-0670">Pyruvate</keyword>
<dbReference type="EMBL" id="DSBX01000065">
    <property type="protein sequence ID" value="HDQ99011.1"/>
    <property type="molecule type" value="Genomic_DNA"/>
</dbReference>
<comment type="caution">
    <text evidence="3">The sequence shown here is derived from an EMBL/GenBank/DDBJ whole genome shotgun (WGS) entry which is preliminary data.</text>
</comment>
<evidence type="ECO:0000313" key="3">
    <source>
        <dbReference type="EMBL" id="HDQ99011.1"/>
    </source>
</evidence>
<dbReference type="Pfam" id="PF01558">
    <property type="entry name" value="POR"/>
    <property type="match status" value="1"/>
</dbReference>
<evidence type="ECO:0000256" key="1">
    <source>
        <dbReference type="ARBA" id="ARBA00023002"/>
    </source>
</evidence>
<dbReference type="PANTHER" id="PTHR43366">
    <property type="entry name" value="PYRUVATE SYNTHASE SUBUNIT PORC"/>
    <property type="match status" value="1"/>
</dbReference>
<accession>A0A7V0T4X4</accession>
<proteinExistence type="predicted"/>
<dbReference type="InterPro" id="IPR019752">
    <property type="entry name" value="Pyrv/ketoisovalerate_OxRed_cat"/>
</dbReference>
<dbReference type="InterPro" id="IPR011894">
    <property type="entry name" value="PorC_KorC"/>
</dbReference>
<name>A0A7V0T4X4_UNCW3</name>
<gene>
    <name evidence="3" type="ORF">ENN51_01800</name>
</gene>
<sequence length="201" mass="22088">MAEVCFNLAGQVLEIRWHGRGGQGAKTAALLFGESALDTGMHIQAFPEYGPERMGAPVQAFNRVSDRPIWSHAAVKRPRIVVVLDSSLIESARVTEGLQEGGILLVNTTDDPAAMRERLDLSKDIQLYCVDASKIAMETVGKNVPNTPMLGALVKVTGVFEFEPMMEAIKAKLADKFRGGKEKFIEPNLVSIRRAYEEVRC</sequence>
<evidence type="ECO:0000259" key="2">
    <source>
        <dbReference type="Pfam" id="PF01558"/>
    </source>
</evidence>
<protein>
    <submittedName>
        <fullName evidence="3">Pyruvate synthase</fullName>
    </submittedName>
</protein>
<keyword evidence="1" id="KW-0560">Oxidoreductase</keyword>
<dbReference type="SUPFAM" id="SSF53323">
    <property type="entry name" value="Pyruvate-ferredoxin oxidoreductase, PFOR, domain III"/>
    <property type="match status" value="1"/>
</dbReference>
<dbReference type="GO" id="GO:0016625">
    <property type="term" value="F:oxidoreductase activity, acting on the aldehyde or oxo group of donors, iron-sulfur protein as acceptor"/>
    <property type="evidence" value="ECO:0007669"/>
    <property type="project" value="InterPro"/>
</dbReference>
<reference evidence="3" key="1">
    <citation type="journal article" date="2020" name="mSystems">
        <title>Genome- and Community-Level Interaction Insights into Carbon Utilization and Element Cycling Functions of Hydrothermarchaeota in Hydrothermal Sediment.</title>
        <authorList>
            <person name="Zhou Z."/>
            <person name="Liu Y."/>
            <person name="Xu W."/>
            <person name="Pan J."/>
            <person name="Luo Z.H."/>
            <person name="Li M."/>
        </authorList>
    </citation>
    <scope>NUCLEOTIDE SEQUENCE [LARGE SCALE GENOMIC DNA]</scope>
    <source>
        <strain evidence="3">SpSt-1182</strain>
    </source>
</reference>
<dbReference type="Proteomes" id="UP000885672">
    <property type="component" value="Unassembled WGS sequence"/>
</dbReference>
<dbReference type="InterPro" id="IPR002869">
    <property type="entry name" value="Pyrv_flavodox_OxRed_cen"/>
</dbReference>
<dbReference type="AlphaFoldDB" id="A0A7V0T4X4"/>
<dbReference type="Gene3D" id="3.40.920.10">
    <property type="entry name" value="Pyruvate-ferredoxin oxidoreductase, PFOR, domain III"/>
    <property type="match status" value="1"/>
</dbReference>
<dbReference type="InterPro" id="IPR051626">
    <property type="entry name" value="Oxidoreductase_gamma_subunit"/>
</dbReference>
<dbReference type="PANTHER" id="PTHR43366:SF1">
    <property type="entry name" value="PYRUVATE SYNTHASE SUBUNIT PORC"/>
    <property type="match status" value="1"/>
</dbReference>
<feature type="domain" description="Pyruvate/ketoisovalerate oxidoreductase catalytic" evidence="2">
    <location>
        <begin position="21"/>
        <end position="197"/>
    </location>
</feature>
<dbReference type="NCBIfam" id="TIGR02175">
    <property type="entry name" value="PorC_KorC"/>
    <property type="match status" value="1"/>
</dbReference>